<protein>
    <submittedName>
        <fullName evidence="5">ABC transporter substrate-binding protein</fullName>
    </submittedName>
</protein>
<comment type="similarity">
    <text evidence="1">Belongs to the leucine-binding protein family.</text>
</comment>
<keyword evidence="3" id="KW-0029">Amino-acid transport</keyword>
<dbReference type="PANTHER" id="PTHR30483">
    <property type="entry name" value="LEUCINE-SPECIFIC-BINDING PROTEIN"/>
    <property type="match status" value="1"/>
</dbReference>
<gene>
    <name evidence="5" type="ORF">MTR64_03460</name>
</gene>
<dbReference type="PANTHER" id="PTHR30483:SF6">
    <property type="entry name" value="PERIPLASMIC BINDING PROTEIN OF ABC TRANSPORTER FOR NATURAL AMINO ACIDS"/>
    <property type="match status" value="1"/>
</dbReference>
<dbReference type="InterPro" id="IPR028082">
    <property type="entry name" value="Peripla_BP_I"/>
</dbReference>
<feature type="domain" description="Leucine-binding protein" evidence="4">
    <location>
        <begin position="64"/>
        <end position="320"/>
    </location>
</feature>
<reference evidence="5" key="1">
    <citation type="submission" date="2022-03" db="EMBL/GenBank/DDBJ databases">
        <title>Identification of a novel bacterium isolated from mangrove sediments.</title>
        <authorList>
            <person name="Pan X."/>
        </authorList>
    </citation>
    <scope>NUCLEOTIDE SEQUENCE</scope>
    <source>
        <strain evidence="5">B2580</strain>
    </source>
</reference>
<evidence type="ECO:0000256" key="1">
    <source>
        <dbReference type="ARBA" id="ARBA00010062"/>
    </source>
</evidence>
<dbReference type="RefSeq" id="WP_243990820.1">
    <property type="nucleotide sequence ID" value="NZ_JALHLE010000004.1"/>
</dbReference>
<accession>A0ABT0AXS4</accession>
<dbReference type="Gene3D" id="3.40.50.2300">
    <property type="match status" value="2"/>
</dbReference>
<dbReference type="Pfam" id="PF13458">
    <property type="entry name" value="Peripla_BP_6"/>
    <property type="match status" value="1"/>
</dbReference>
<name>A0ABT0AXS4_9SPHN</name>
<dbReference type="InterPro" id="IPR051010">
    <property type="entry name" value="BCAA_transport"/>
</dbReference>
<keyword evidence="2" id="KW-0732">Signal</keyword>
<proteinExistence type="inferred from homology"/>
<keyword evidence="6" id="KW-1185">Reference proteome</keyword>
<comment type="caution">
    <text evidence="5">The sequence shown here is derived from an EMBL/GenBank/DDBJ whole genome shotgun (WGS) entry which is preliminary data.</text>
</comment>
<evidence type="ECO:0000259" key="4">
    <source>
        <dbReference type="Pfam" id="PF13458"/>
    </source>
</evidence>
<dbReference type="SUPFAM" id="SSF53822">
    <property type="entry name" value="Periplasmic binding protein-like I"/>
    <property type="match status" value="1"/>
</dbReference>
<organism evidence="5 6">
    <name type="scientific">Novosphingobium album</name>
    <name type="common">ex Hu et al. 2023</name>
    <dbReference type="NCBI Taxonomy" id="2930093"/>
    <lineage>
        <taxon>Bacteria</taxon>
        <taxon>Pseudomonadati</taxon>
        <taxon>Pseudomonadota</taxon>
        <taxon>Alphaproteobacteria</taxon>
        <taxon>Sphingomonadales</taxon>
        <taxon>Sphingomonadaceae</taxon>
        <taxon>Novosphingobium</taxon>
    </lineage>
</organism>
<dbReference type="InterPro" id="IPR028081">
    <property type="entry name" value="Leu-bd"/>
</dbReference>
<dbReference type="Proteomes" id="UP001162880">
    <property type="component" value="Unassembled WGS sequence"/>
</dbReference>
<keyword evidence="3" id="KW-0813">Transport</keyword>
<evidence type="ECO:0000256" key="2">
    <source>
        <dbReference type="ARBA" id="ARBA00022729"/>
    </source>
</evidence>
<dbReference type="EMBL" id="JALHLE010000004">
    <property type="protein sequence ID" value="MCJ2177604.1"/>
    <property type="molecule type" value="Genomic_DNA"/>
</dbReference>
<sequence>MTQSIKVGVLNDMADIADLKDGDPGPGDVTGWLEREIEAVRKSGRLSAPVEFVHAYGLGLPSGTAEAVERAYRQLADAGVGLIVGPAIGDNALVATPLAEELRIPTINWAGAERARGRYMFHHQVGSHEDESLVMARHMAALGCRRLGVVYDISPIGTRHLKYLQDEANILGIAIVATEGISPLADDASEEAGKVLPAQPDGFVYLGLGLSAPGVAAALTGAEWKGPRIMNTAGLRGYHGSFAKACDGWFYIDMHSDSNRTLQAVMAELSAPRQQALAIAKGHDIGRLVAEGLARAKDFSREGVRVGLEQIKWLPAAEGEEGTLLGFGIQDRGALHGRYLVVRQWMNGETVEVTSQP</sequence>
<evidence type="ECO:0000313" key="6">
    <source>
        <dbReference type="Proteomes" id="UP001162880"/>
    </source>
</evidence>
<evidence type="ECO:0000313" key="5">
    <source>
        <dbReference type="EMBL" id="MCJ2177604.1"/>
    </source>
</evidence>
<evidence type="ECO:0000256" key="3">
    <source>
        <dbReference type="ARBA" id="ARBA00022970"/>
    </source>
</evidence>